<protein>
    <submittedName>
        <fullName evidence="1">Cupin</fullName>
    </submittedName>
</protein>
<keyword evidence="2" id="KW-1185">Reference proteome</keyword>
<dbReference type="AlphaFoldDB" id="A0A1Q8CR23"/>
<dbReference type="RefSeq" id="WP_075126304.1">
    <property type="nucleotide sequence ID" value="NZ_MSIE01000025.1"/>
</dbReference>
<organism evidence="1 2">
    <name type="scientific">Actinophytocola xanthii</name>
    <dbReference type="NCBI Taxonomy" id="1912961"/>
    <lineage>
        <taxon>Bacteria</taxon>
        <taxon>Bacillati</taxon>
        <taxon>Actinomycetota</taxon>
        <taxon>Actinomycetes</taxon>
        <taxon>Pseudonocardiales</taxon>
        <taxon>Pseudonocardiaceae</taxon>
    </lineage>
</organism>
<dbReference type="Pfam" id="PF06249">
    <property type="entry name" value="EutQ"/>
    <property type="match status" value="1"/>
</dbReference>
<proteinExistence type="predicted"/>
<dbReference type="Gene3D" id="2.60.120.10">
    <property type="entry name" value="Jelly Rolls"/>
    <property type="match status" value="1"/>
</dbReference>
<dbReference type="OrthoDB" id="3828611at2"/>
<dbReference type="SUPFAM" id="SSF51182">
    <property type="entry name" value="RmlC-like cupins"/>
    <property type="match status" value="1"/>
</dbReference>
<evidence type="ECO:0000313" key="2">
    <source>
        <dbReference type="Proteomes" id="UP000185596"/>
    </source>
</evidence>
<dbReference type="Proteomes" id="UP000185596">
    <property type="component" value="Unassembled WGS sequence"/>
</dbReference>
<evidence type="ECO:0000313" key="1">
    <source>
        <dbReference type="EMBL" id="OLF16794.1"/>
    </source>
</evidence>
<dbReference type="InterPro" id="IPR011051">
    <property type="entry name" value="RmlC_Cupin_sf"/>
</dbReference>
<comment type="caution">
    <text evidence="1">The sequence shown here is derived from an EMBL/GenBank/DDBJ whole genome shotgun (WGS) entry which is preliminary data.</text>
</comment>
<name>A0A1Q8CR23_9PSEU</name>
<dbReference type="InterPro" id="IPR014710">
    <property type="entry name" value="RmlC-like_jellyroll"/>
</dbReference>
<reference evidence="1 2" key="1">
    <citation type="submission" date="2016-12" db="EMBL/GenBank/DDBJ databases">
        <title>The draft genome sequence of Actinophytocola sp. 11-183.</title>
        <authorList>
            <person name="Wang W."/>
            <person name="Yuan L."/>
        </authorList>
    </citation>
    <scope>NUCLEOTIDE SEQUENCE [LARGE SCALE GENOMIC DNA]</scope>
    <source>
        <strain evidence="1 2">11-183</strain>
    </source>
</reference>
<dbReference type="STRING" id="1912961.BU204_15130"/>
<gene>
    <name evidence="1" type="ORF">BU204_15130</name>
</gene>
<sequence>MSVELFTSDQASNWFQRGDQQLFLADVLDEQSGAAMSVGFARYGKGETNPWTMAYDEALIITRGAFTVRTAEGSVTARAGEVIYLRSGVDVVYAADEETELVYVTHPHWLAATGRSPYADRLGEFQPV</sequence>
<accession>A0A1Q8CR23</accession>
<dbReference type="InterPro" id="IPR010424">
    <property type="entry name" value="EutQ"/>
</dbReference>
<dbReference type="EMBL" id="MSIE01000025">
    <property type="protein sequence ID" value="OLF16794.1"/>
    <property type="molecule type" value="Genomic_DNA"/>
</dbReference>